<dbReference type="Pfam" id="PF13487">
    <property type="entry name" value="HD_5"/>
    <property type="match status" value="1"/>
</dbReference>
<dbReference type="SUPFAM" id="SSF109604">
    <property type="entry name" value="HD-domain/PDEase-like"/>
    <property type="match status" value="1"/>
</dbReference>
<organism evidence="2 3">
    <name type="scientific">Rhizobium leucaenae</name>
    <dbReference type="NCBI Taxonomy" id="29450"/>
    <lineage>
        <taxon>Bacteria</taxon>
        <taxon>Pseudomonadati</taxon>
        <taxon>Pseudomonadota</taxon>
        <taxon>Alphaproteobacteria</taxon>
        <taxon>Hyphomicrobiales</taxon>
        <taxon>Rhizobiaceae</taxon>
        <taxon>Rhizobium/Agrobacterium group</taxon>
        <taxon>Rhizobium</taxon>
    </lineage>
</organism>
<keyword evidence="2" id="KW-0808">Transferase</keyword>
<dbReference type="GO" id="GO:0016740">
    <property type="term" value="F:transferase activity"/>
    <property type="evidence" value="ECO:0007669"/>
    <property type="project" value="UniProtKB-KW"/>
</dbReference>
<protein>
    <submittedName>
        <fullName evidence="2">Putative nucleotidyltransferase with HDIG domain</fullName>
    </submittedName>
</protein>
<dbReference type="SMART" id="SM00471">
    <property type="entry name" value="HDc"/>
    <property type="match status" value="1"/>
</dbReference>
<dbReference type="AlphaFoldDB" id="A0A7W6ZYW7"/>
<dbReference type="CDD" id="cd00077">
    <property type="entry name" value="HDc"/>
    <property type="match status" value="1"/>
</dbReference>
<proteinExistence type="predicted"/>
<evidence type="ECO:0000313" key="3">
    <source>
        <dbReference type="Proteomes" id="UP000543836"/>
    </source>
</evidence>
<keyword evidence="3" id="KW-1185">Reference proteome</keyword>
<dbReference type="Pfam" id="PF11871">
    <property type="entry name" value="DUF3391"/>
    <property type="match status" value="1"/>
</dbReference>
<name>A0A7W6ZYW7_9HYPH</name>
<dbReference type="InterPro" id="IPR006675">
    <property type="entry name" value="HDIG_dom"/>
</dbReference>
<dbReference type="InterPro" id="IPR037522">
    <property type="entry name" value="HD_GYP_dom"/>
</dbReference>
<gene>
    <name evidence="2" type="ORF">GGE60_005460</name>
</gene>
<comment type="caution">
    <text evidence="2">The sequence shown here is derived from an EMBL/GenBank/DDBJ whole genome shotgun (WGS) entry which is preliminary data.</text>
</comment>
<accession>A0A7W6ZYW7</accession>
<dbReference type="Gene3D" id="1.10.3210.10">
    <property type="entry name" value="Hypothetical protein af1432"/>
    <property type="match status" value="1"/>
</dbReference>
<dbReference type="PANTHER" id="PTHR43155">
    <property type="entry name" value="CYCLIC DI-GMP PHOSPHODIESTERASE PA4108-RELATED"/>
    <property type="match status" value="1"/>
</dbReference>
<dbReference type="PANTHER" id="PTHR43155:SF2">
    <property type="entry name" value="CYCLIC DI-GMP PHOSPHODIESTERASE PA4108"/>
    <property type="match status" value="1"/>
</dbReference>
<evidence type="ECO:0000259" key="1">
    <source>
        <dbReference type="PROSITE" id="PS51832"/>
    </source>
</evidence>
<dbReference type="Proteomes" id="UP000543836">
    <property type="component" value="Unassembled WGS sequence"/>
</dbReference>
<dbReference type="InterPro" id="IPR003607">
    <property type="entry name" value="HD/PDEase_dom"/>
</dbReference>
<reference evidence="2 3" key="1">
    <citation type="submission" date="2020-08" db="EMBL/GenBank/DDBJ databases">
        <title>Genomic Encyclopedia of Type Strains, Phase IV (KMG-V): Genome sequencing to study the core and pangenomes of soil and plant-associated prokaryotes.</title>
        <authorList>
            <person name="Whitman W."/>
        </authorList>
    </citation>
    <scope>NUCLEOTIDE SEQUENCE [LARGE SCALE GENOMIC DNA]</scope>
    <source>
        <strain evidence="2 3">SEMIA 492</strain>
    </source>
</reference>
<dbReference type="NCBIfam" id="TIGR00277">
    <property type="entry name" value="HDIG"/>
    <property type="match status" value="1"/>
</dbReference>
<dbReference type="RefSeq" id="WP_028754769.1">
    <property type="nucleotide sequence ID" value="NZ_JACIIG010000022.1"/>
</dbReference>
<dbReference type="EMBL" id="JACIIG010000022">
    <property type="protein sequence ID" value="MBB4571299.1"/>
    <property type="molecule type" value="Genomic_DNA"/>
</dbReference>
<dbReference type="OrthoDB" id="9802066at2"/>
<sequence>MLKRIQVSQLRVGMFINDMEFATQLDAVLFKPFLVSTGDDVRRLARGHLRSVVIDIAKGIDVAEVSQGNGPARSEAQLLSIFSHVEISRARQSIQDVEPHLRHVLEDARVNGCFAGEAASTAVERIMLETLDNAGALIAVAKLKEKDEITFLHSLAVSALMIAFGRGLGHKEDDVRVLGLGGLVHDLGKIVIPDEILNKPGKLTAEEMDLVRAHPQKGYEMVAKAGSAPTEVLDIVRFHHERYDGGGYPDGLSGRKIPYVARVAAICDVYEALTTIRPYKPAFSQAEAINMLMNSAGDFDQKLLSAFVSKMVINGTLH</sequence>
<dbReference type="GO" id="GO:0008081">
    <property type="term" value="F:phosphoric diester hydrolase activity"/>
    <property type="evidence" value="ECO:0007669"/>
    <property type="project" value="UniProtKB-ARBA"/>
</dbReference>
<feature type="domain" description="HD-GYP" evidence="1">
    <location>
        <begin position="128"/>
        <end position="318"/>
    </location>
</feature>
<dbReference type="InterPro" id="IPR021812">
    <property type="entry name" value="DUF3391"/>
</dbReference>
<evidence type="ECO:0000313" key="2">
    <source>
        <dbReference type="EMBL" id="MBB4571299.1"/>
    </source>
</evidence>
<dbReference type="PROSITE" id="PS51832">
    <property type="entry name" value="HD_GYP"/>
    <property type="match status" value="1"/>
</dbReference>